<gene>
    <name evidence="1" type="ORF">J4G78_06460</name>
</gene>
<accession>A0ABX7T9D1</accession>
<sequence>MIRRFLFNPPFTVTLMAVAVLLTMAFERKSEIDVQARLLGVLPNPETCLSTDTTDILFLNRLRNPEVSDEHRGASAYLIKDFEIRTGLLSGKKTVIDRENSDHCMAIADLDSEIALTVVFNDDTVSTDLIDVSVIKKRCAVGSELKMSFGVPLFVGSKANEVYLHKLLNLKNNTIRNVYEMEEVQYSSDLSPRCFIPVLNRE</sequence>
<evidence type="ECO:0000313" key="2">
    <source>
        <dbReference type="Proteomes" id="UP000663923"/>
    </source>
</evidence>
<keyword evidence="2" id="KW-1185">Reference proteome</keyword>
<evidence type="ECO:0000313" key="1">
    <source>
        <dbReference type="EMBL" id="QTD57182.1"/>
    </source>
</evidence>
<reference evidence="1 2" key="1">
    <citation type="submission" date="2021-03" db="EMBL/GenBank/DDBJ databases">
        <title>Complete genome of Parasphingorhabdus_sp.JHSY0214.</title>
        <authorList>
            <person name="Yoo J.H."/>
            <person name="Bae J.W."/>
        </authorList>
    </citation>
    <scope>NUCLEOTIDE SEQUENCE [LARGE SCALE GENOMIC DNA]</scope>
    <source>
        <strain evidence="1 2">JHSY0214</strain>
    </source>
</reference>
<dbReference type="EMBL" id="CP071794">
    <property type="protein sequence ID" value="QTD57182.1"/>
    <property type="molecule type" value="Genomic_DNA"/>
</dbReference>
<name>A0ABX7T9D1_9SPHN</name>
<dbReference type="Proteomes" id="UP000663923">
    <property type="component" value="Chromosome"/>
</dbReference>
<dbReference type="RefSeq" id="WP_207989453.1">
    <property type="nucleotide sequence ID" value="NZ_CP071794.1"/>
</dbReference>
<organism evidence="1 2">
    <name type="scientific">Parasphingorhabdus cellanae</name>
    <dbReference type="NCBI Taxonomy" id="2806553"/>
    <lineage>
        <taxon>Bacteria</taxon>
        <taxon>Pseudomonadati</taxon>
        <taxon>Pseudomonadota</taxon>
        <taxon>Alphaproteobacteria</taxon>
        <taxon>Sphingomonadales</taxon>
        <taxon>Sphingomonadaceae</taxon>
        <taxon>Parasphingorhabdus</taxon>
    </lineage>
</organism>
<protein>
    <submittedName>
        <fullName evidence="1">Uncharacterized protein</fullName>
    </submittedName>
</protein>
<proteinExistence type="predicted"/>